<organism evidence="12 13">
    <name type="scientific">Candidatus Abzuiibacterium crystallinum</name>
    <dbReference type="NCBI Taxonomy" id="1974748"/>
    <lineage>
        <taxon>Bacteria</taxon>
        <taxon>Pseudomonadati</taxon>
        <taxon>Candidatus Omnitrophota</taxon>
        <taxon>Candidatus Abzuiibacterium</taxon>
    </lineage>
</organism>
<evidence type="ECO:0000313" key="13">
    <source>
        <dbReference type="Proteomes" id="UP000230859"/>
    </source>
</evidence>
<feature type="active site" description="For glutaminase activity" evidence="7">
    <location>
        <position position="120"/>
    </location>
</feature>
<reference evidence="12 13" key="1">
    <citation type="submission" date="2017-09" db="EMBL/GenBank/DDBJ databases">
        <title>Depth-based differentiation of microbial function through sediment-hosted aquifers and enrichment of novel symbionts in the deep terrestrial subsurface.</title>
        <authorList>
            <person name="Probst A.J."/>
            <person name="Ladd B."/>
            <person name="Jarett J.K."/>
            <person name="Geller-Mcgrath D.E."/>
            <person name="Sieber C.M."/>
            <person name="Emerson J.B."/>
            <person name="Anantharaman K."/>
            <person name="Thomas B.C."/>
            <person name="Malmstrom R."/>
            <person name="Stieglmeier M."/>
            <person name="Klingl A."/>
            <person name="Woyke T."/>
            <person name="Ryan C.M."/>
            <person name="Banfield J.F."/>
        </authorList>
    </citation>
    <scope>NUCLEOTIDE SEQUENCE [LARGE SCALE GENOMIC DNA]</scope>
    <source>
        <strain evidence="12">CG11_big_fil_rev_8_21_14_0_20_45_26</strain>
    </source>
</reference>
<feature type="domain" description="CN hydrolase" evidence="11">
    <location>
        <begin position="8"/>
        <end position="256"/>
    </location>
</feature>
<dbReference type="GO" id="GO:0005737">
    <property type="term" value="C:cytoplasm"/>
    <property type="evidence" value="ECO:0007669"/>
    <property type="project" value="InterPro"/>
</dbReference>
<comment type="caution">
    <text evidence="12">The sequence shown here is derived from an EMBL/GenBank/DDBJ whole genome shotgun (WGS) entry which is preliminary data.</text>
</comment>
<dbReference type="GO" id="GO:0004359">
    <property type="term" value="F:glutaminase activity"/>
    <property type="evidence" value="ECO:0007669"/>
    <property type="project" value="InterPro"/>
</dbReference>
<dbReference type="CDD" id="cd07570">
    <property type="entry name" value="GAT_Gln-NAD-synth"/>
    <property type="match status" value="1"/>
</dbReference>
<feature type="binding site" evidence="7">
    <location>
        <position position="415"/>
    </location>
    <ligand>
        <name>deamido-NAD(+)</name>
        <dbReference type="ChEBI" id="CHEBI:58437"/>
        <note>ligand shared between two neighboring subunits</note>
    </ligand>
</feature>
<keyword evidence="3 7" id="KW-0436">Ligase</keyword>
<dbReference type="PROSITE" id="PS50263">
    <property type="entry name" value="CN_HYDROLASE"/>
    <property type="match status" value="1"/>
</dbReference>
<feature type="binding site" evidence="7">
    <location>
        <position position="529"/>
    </location>
    <ligand>
        <name>deamido-NAD(+)</name>
        <dbReference type="ChEBI" id="CHEBI:58437"/>
        <note>ligand shared between two neighboring subunits</note>
    </ligand>
</feature>
<dbReference type="SUPFAM" id="SSF52402">
    <property type="entry name" value="Adenine nucleotide alpha hydrolases-like"/>
    <property type="match status" value="1"/>
</dbReference>
<dbReference type="FunFam" id="3.40.50.620:FF:000106">
    <property type="entry name" value="Glutamine-dependent NAD(+) synthetase"/>
    <property type="match status" value="1"/>
</dbReference>
<dbReference type="InterPro" id="IPR000132">
    <property type="entry name" value="Nitrilase/CN_hydratase_CS"/>
</dbReference>
<proteinExistence type="inferred from homology"/>
<feature type="binding site" evidence="7">
    <location>
        <position position="186"/>
    </location>
    <ligand>
        <name>L-glutamine</name>
        <dbReference type="ChEBI" id="CHEBI:58359"/>
    </ligand>
</feature>
<evidence type="ECO:0000256" key="5">
    <source>
        <dbReference type="ARBA" id="ARBA00022840"/>
    </source>
</evidence>
<dbReference type="InterPro" id="IPR003010">
    <property type="entry name" value="C-N_Hydrolase"/>
</dbReference>
<feature type="binding site" evidence="7">
    <location>
        <position position="410"/>
    </location>
    <ligand>
        <name>ATP</name>
        <dbReference type="ChEBI" id="CHEBI:30616"/>
    </ligand>
</feature>
<name>A0A2H0LLU0_9BACT</name>
<dbReference type="PROSITE" id="PS00920">
    <property type="entry name" value="NITRIL_CHT_1"/>
    <property type="match status" value="1"/>
</dbReference>
<dbReference type="PANTHER" id="PTHR23090:SF9">
    <property type="entry name" value="GLUTAMINE-DEPENDENT NAD(+) SYNTHETASE"/>
    <property type="match status" value="1"/>
</dbReference>
<comment type="caution">
    <text evidence="7">Lacks conserved residue(s) required for the propagation of feature annotation.</text>
</comment>
<evidence type="ECO:0000259" key="11">
    <source>
        <dbReference type="PROSITE" id="PS50263"/>
    </source>
</evidence>
<sequence length="557" mass="63115">MSKQSKALKIGLAQLNSRVGDFQANQSKITSFIEEAERMGLDLVVFPEMSLCGYPVWDLANKRAFVEMGMRALRAIAKTTKQMHVTSVVGMVDYGAKPNGKNRNALAVIRSGKVLCMQHKTLLPNYDVFLEEIFFEPADQHHTFKVNQIKVGASICEDIWDDAYRVKPLQVLKKKGVQLALNASASPYHRRAAHIRDALIRRKAKQNHVWLIYVNQVGGQDDLVFDGRSMVSDPQGRIVARVEPFIECLVPVEIAVGEKRSFDLPLPKINETKEMYQALVLGIHDYVEKNGFQKVVVGLSGGIDSALVATLAADAIGPERVLGVTMPSKFSSVGSYRDSEALAKRLGIEFRTLAIKDSYRHFLQKMEKENPRSQDQKRKMSLAKENLQARLRALQLMYISNDENRLLLSTGNKSEMAMGYCTLYGDMCGGLAVLGDVYKTDVYRICDYRNSISPVIPEAILKKAPSAELKPNQKDQDTLPPYEQLDAVLKLYIEENMYERDIIKRLAKQRVSRKEIVDIIKKVDNNEYKRRQTPPIIRVTSKAWFGRRMPITNRFRK</sequence>
<dbReference type="SUPFAM" id="SSF56317">
    <property type="entry name" value="Carbon-nitrogen hydrolase"/>
    <property type="match status" value="1"/>
</dbReference>
<keyword evidence="5 7" id="KW-0067">ATP-binding</keyword>
<gene>
    <name evidence="7" type="primary">nadE</name>
    <name evidence="12" type="ORF">COV74_09090</name>
</gene>
<dbReference type="PIRSF" id="PIRSF006630">
    <property type="entry name" value="NADS_GAT"/>
    <property type="match status" value="1"/>
</dbReference>
<dbReference type="InterPro" id="IPR036526">
    <property type="entry name" value="C-N_Hydrolase_sf"/>
</dbReference>
<evidence type="ECO:0000256" key="9">
    <source>
        <dbReference type="PROSITE-ProRule" id="PRU10139"/>
    </source>
</evidence>
<dbReference type="GO" id="GO:0003952">
    <property type="term" value="F:NAD+ synthase (glutamine-hydrolyzing) activity"/>
    <property type="evidence" value="ECO:0007669"/>
    <property type="project" value="UniProtKB-UniRule"/>
</dbReference>
<dbReference type="AlphaFoldDB" id="A0A2H0LLU0"/>
<dbReference type="NCBIfam" id="NF010588">
    <property type="entry name" value="PRK13981.1"/>
    <property type="match status" value="1"/>
</dbReference>
<evidence type="ECO:0000256" key="3">
    <source>
        <dbReference type="ARBA" id="ARBA00022598"/>
    </source>
</evidence>
<dbReference type="EMBL" id="PCVY01000068">
    <property type="protein sequence ID" value="PIQ85347.1"/>
    <property type="molecule type" value="Genomic_DNA"/>
</dbReference>
<dbReference type="Pfam" id="PF00795">
    <property type="entry name" value="CN_hydrolase"/>
    <property type="match status" value="1"/>
</dbReference>
<dbReference type="InterPro" id="IPR003694">
    <property type="entry name" value="NAD_synthase"/>
</dbReference>
<dbReference type="GO" id="GO:0009435">
    <property type="term" value="P:NAD+ biosynthetic process"/>
    <property type="evidence" value="ECO:0007669"/>
    <property type="project" value="UniProtKB-UniRule"/>
</dbReference>
<dbReference type="InterPro" id="IPR022310">
    <property type="entry name" value="NAD/GMP_synthase"/>
</dbReference>
<feature type="active site" description="Proton acceptor; for glutaminase activity" evidence="7">
    <location>
        <position position="48"/>
    </location>
</feature>
<dbReference type="Gene3D" id="3.60.110.10">
    <property type="entry name" value="Carbon-nitrogen hydrolase"/>
    <property type="match status" value="1"/>
</dbReference>
<keyword evidence="6 7" id="KW-0520">NAD</keyword>
<feature type="binding site" evidence="7">
    <location>
        <position position="126"/>
    </location>
    <ligand>
        <name>L-glutamine</name>
        <dbReference type="ChEBI" id="CHEBI:58359"/>
    </ligand>
</feature>
<dbReference type="GO" id="GO:0000257">
    <property type="term" value="F:nitrilase activity"/>
    <property type="evidence" value="ECO:0007669"/>
    <property type="project" value="UniProtKB-ARBA"/>
</dbReference>
<protein>
    <recommendedName>
        <fullName evidence="7 8">Glutamine-dependent NAD(+) synthetase</fullName>
        <ecNumber evidence="7 8">6.3.5.1</ecNumber>
    </recommendedName>
    <alternativeName>
        <fullName evidence="7 8">NAD(+) synthase [glutamine-hydrolyzing]</fullName>
    </alternativeName>
</protein>
<evidence type="ECO:0000313" key="12">
    <source>
        <dbReference type="EMBL" id="PIQ85347.1"/>
    </source>
</evidence>
<evidence type="ECO:0000256" key="10">
    <source>
        <dbReference type="RuleBase" id="RU003811"/>
    </source>
</evidence>
<dbReference type="PANTHER" id="PTHR23090">
    <property type="entry name" value="NH 3 /GLUTAMINE-DEPENDENT NAD + SYNTHETASE"/>
    <property type="match status" value="1"/>
</dbReference>
<comment type="pathway">
    <text evidence="1 7 8">Cofactor biosynthesis; NAD(+) biosynthesis; NAD(+) from deamido-NAD(+) (L-Gln route): step 1/1.</text>
</comment>
<evidence type="ECO:0000256" key="7">
    <source>
        <dbReference type="HAMAP-Rule" id="MF_02090"/>
    </source>
</evidence>
<evidence type="ECO:0000256" key="2">
    <source>
        <dbReference type="ARBA" id="ARBA00007145"/>
    </source>
</evidence>
<feature type="active site" description="Nucleophile; for glutaminase activity" evidence="7">
    <location>
        <position position="156"/>
    </location>
</feature>
<feature type="binding site" evidence="7">
    <location>
        <begin position="298"/>
        <end position="305"/>
    </location>
    <ligand>
        <name>ATP</name>
        <dbReference type="ChEBI" id="CHEBI:30616"/>
    </ligand>
</feature>
<evidence type="ECO:0000256" key="4">
    <source>
        <dbReference type="ARBA" id="ARBA00022741"/>
    </source>
</evidence>
<dbReference type="InterPro" id="IPR014729">
    <property type="entry name" value="Rossmann-like_a/b/a_fold"/>
</dbReference>
<accession>A0A2H0LLU0</accession>
<evidence type="ECO:0000256" key="1">
    <source>
        <dbReference type="ARBA" id="ARBA00005188"/>
    </source>
</evidence>
<dbReference type="Pfam" id="PF02540">
    <property type="entry name" value="NAD_synthase"/>
    <property type="match status" value="1"/>
</dbReference>
<dbReference type="Proteomes" id="UP000230859">
    <property type="component" value="Unassembled WGS sequence"/>
</dbReference>
<comment type="similarity">
    <text evidence="10">Belongs to the NAD synthetase family.</text>
</comment>
<feature type="binding site" evidence="7">
    <location>
        <position position="386"/>
    </location>
    <ligand>
        <name>deamido-NAD(+)</name>
        <dbReference type="ChEBI" id="CHEBI:58437"/>
        <note>ligand shared between two neighboring subunits</note>
    </ligand>
</feature>
<feature type="active site" description="Proton acceptor" evidence="9">
    <location>
        <position position="48"/>
    </location>
</feature>
<evidence type="ECO:0000256" key="6">
    <source>
        <dbReference type="ARBA" id="ARBA00023027"/>
    </source>
</evidence>
<comment type="catalytic activity">
    <reaction evidence="7 8">
        <text>deamido-NAD(+) + L-glutamine + ATP + H2O = L-glutamate + AMP + diphosphate + NAD(+) + H(+)</text>
        <dbReference type="Rhea" id="RHEA:24384"/>
        <dbReference type="ChEBI" id="CHEBI:15377"/>
        <dbReference type="ChEBI" id="CHEBI:15378"/>
        <dbReference type="ChEBI" id="CHEBI:29985"/>
        <dbReference type="ChEBI" id="CHEBI:30616"/>
        <dbReference type="ChEBI" id="CHEBI:33019"/>
        <dbReference type="ChEBI" id="CHEBI:57540"/>
        <dbReference type="ChEBI" id="CHEBI:58359"/>
        <dbReference type="ChEBI" id="CHEBI:58437"/>
        <dbReference type="ChEBI" id="CHEBI:456215"/>
        <dbReference type="EC" id="6.3.5.1"/>
    </reaction>
</comment>
<dbReference type="Gene3D" id="3.40.50.620">
    <property type="entry name" value="HUPs"/>
    <property type="match status" value="1"/>
</dbReference>
<dbReference type="NCBIfam" id="TIGR00552">
    <property type="entry name" value="nadE"/>
    <property type="match status" value="1"/>
</dbReference>
<comment type="function">
    <text evidence="7">Catalyzes the ATP-dependent amidation of deamido-NAD to form NAD. Uses L-glutamine as a nitrogen source.</text>
</comment>
<dbReference type="CDD" id="cd00553">
    <property type="entry name" value="NAD_synthase"/>
    <property type="match status" value="1"/>
</dbReference>
<evidence type="ECO:0000256" key="8">
    <source>
        <dbReference type="PIRNR" id="PIRNR006630"/>
    </source>
</evidence>
<keyword evidence="4 7" id="KW-0547">Nucleotide-binding</keyword>
<dbReference type="HAMAP" id="MF_02090">
    <property type="entry name" value="NadE_glutamine_dep"/>
    <property type="match status" value="1"/>
</dbReference>
<dbReference type="EC" id="6.3.5.1" evidence="7 8"/>
<dbReference type="UniPathway" id="UPA00253">
    <property type="reaction ID" value="UER00334"/>
</dbReference>
<dbReference type="InterPro" id="IPR014445">
    <property type="entry name" value="Gln-dep_NAD_synthase"/>
</dbReference>
<dbReference type="GO" id="GO:0005524">
    <property type="term" value="F:ATP binding"/>
    <property type="evidence" value="ECO:0007669"/>
    <property type="project" value="UniProtKB-UniRule"/>
</dbReference>
<dbReference type="GO" id="GO:0008795">
    <property type="term" value="F:NAD+ synthase activity"/>
    <property type="evidence" value="ECO:0007669"/>
    <property type="project" value="UniProtKB-UniRule"/>
</dbReference>
<comment type="similarity">
    <text evidence="2 7 8">In the C-terminal section; belongs to the NAD synthetase family.</text>
</comment>